<dbReference type="KEGG" id="xla:121396945"/>
<dbReference type="AlphaFoldDB" id="A0A8J1LGN9"/>
<dbReference type="InterPro" id="IPR036179">
    <property type="entry name" value="Ig-like_dom_sf"/>
</dbReference>
<feature type="transmembrane region" description="Helical" evidence="5">
    <location>
        <begin position="127"/>
        <end position="145"/>
    </location>
</feature>
<dbReference type="PANTHER" id="PTHR12080:SF55">
    <property type="entry name" value="LYMPHOCYTE FUNCTION-ASSOCIATED ANTIGEN 3"/>
    <property type="match status" value="1"/>
</dbReference>
<dbReference type="InterPro" id="IPR013783">
    <property type="entry name" value="Ig-like_fold"/>
</dbReference>
<dbReference type="Proteomes" id="UP000186698">
    <property type="component" value="Chromosome 8L"/>
</dbReference>
<keyword evidence="5" id="KW-0812">Transmembrane</keyword>
<dbReference type="GeneID" id="121396945"/>
<feature type="signal peptide" evidence="6">
    <location>
        <begin position="1"/>
        <end position="17"/>
    </location>
</feature>
<organism evidence="7 8">
    <name type="scientific">Xenopus laevis</name>
    <name type="common">African clawed frog</name>
    <dbReference type="NCBI Taxonomy" id="8355"/>
    <lineage>
        <taxon>Eukaryota</taxon>
        <taxon>Metazoa</taxon>
        <taxon>Chordata</taxon>
        <taxon>Craniata</taxon>
        <taxon>Vertebrata</taxon>
        <taxon>Euteleostomi</taxon>
        <taxon>Amphibia</taxon>
        <taxon>Batrachia</taxon>
        <taxon>Anura</taxon>
        <taxon>Pipoidea</taxon>
        <taxon>Pipidae</taxon>
        <taxon>Xenopodinae</taxon>
        <taxon>Xenopus</taxon>
        <taxon>Xenopus</taxon>
    </lineage>
</organism>
<name>A0A8J1LGN9_XENLA</name>
<evidence type="ECO:0000256" key="1">
    <source>
        <dbReference type="ARBA" id="ARBA00004370"/>
    </source>
</evidence>
<dbReference type="Gene3D" id="2.60.40.10">
    <property type="entry name" value="Immunoglobulins"/>
    <property type="match status" value="1"/>
</dbReference>
<keyword evidence="5" id="KW-1133">Transmembrane helix</keyword>
<accession>A0A8J1LGN9</accession>
<protein>
    <submittedName>
        <fullName evidence="8">T-lymphocyte surface antigen Ly-9-like</fullName>
    </submittedName>
</protein>
<evidence type="ECO:0000313" key="7">
    <source>
        <dbReference type="Proteomes" id="UP000186698"/>
    </source>
</evidence>
<evidence type="ECO:0000313" key="8">
    <source>
        <dbReference type="RefSeq" id="XP_041428536.1"/>
    </source>
</evidence>
<reference evidence="8" key="1">
    <citation type="submission" date="2025-08" db="UniProtKB">
        <authorList>
            <consortium name="RefSeq"/>
        </authorList>
    </citation>
    <scope>IDENTIFICATION</scope>
    <source>
        <strain evidence="8">J_2021</strain>
        <tissue evidence="8">Erythrocytes</tissue>
    </source>
</reference>
<dbReference type="SUPFAM" id="SSF48726">
    <property type="entry name" value="Immunoglobulin"/>
    <property type="match status" value="1"/>
</dbReference>
<keyword evidence="4" id="KW-0325">Glycoprotein</keyword>
<dbReference type="PANTHER" id="PTHR12080">
    <property type="entry name" value="SIGNALING LYMPHOCYTIC ACTIVATION MOLECULE"/>
    <property type="match status" value="1"/>
</dbReference>
<evidence type="ECO:0000256" key="2">
    <source>
        <dbReference type="ARBA" id="ARBA00022729"/>
    </source>
</evidence>
<gene>
    <name evidence="8" type="primary">LOC121396945</name>
</gene>
<dbReference type="RefSeq" id="XP_041428536.1">
    <property type="nucleotide sequence ID" value="XM_041572602.1"/>
</dbReference>
<proteinExistence type="predicted"/>
<keyword evidence="2 6" id="KW-0732">Signal</keyword>
<evidence type="ECO:0000256" key="5">
    <source>
        <dbReference type="SAM" id="Phobius"/>
    </source>
</evidence>
<dbReference type="OrthoDB" id="9427418at2759"/>
<sequence length="149" mass="16707">MTAFIFFLVPLWATILSEELHRLSGTKGDSILFPIQLPNHTEVFSIFWHHNDKVLAIAKEQELSVKKTRFNGRLKTVGPGYSLSLTHLETDDSGNYMAQIFNIGNPIRISFRLQVNDKSSAGKASCTHIFTIIIAMVGLCFNFFITTGT</sequence>
<evidence type="ECO:0000256" key="4">
    <source>
        <dbReference type="ARBA" id="ARBA00023180"/>
    </source>
</evidence>
<keyword evidence="7" id="KW-1185">Reference proteome</keyword>
<dbReference type="GO" id="GO:0016020">
    <property type="term" value="C:membrane"/>
    <property type="evidence" value="ECO:0007669"/>
    <property type="project" value="UniProtKB-SubCell"/>
</dbReference>
<keyword evidence="3 5" id="KW-0472">Membrane</keyword>
<dbReference type="InterPro" id="IPR015631">
    <property type="entry name" value="CD2/SLAM_rcpt"/>
</dbReference>
<evidence type="ECO:0000256" key="6">
    <source>
        <dbReference type="SAM" id="SignalP"/>
    </source>
</evidence>
<evidence type="ECO:0000256" key="3">
    <source>
        <dbReference type="ARBA" id="ARBA00023136"/>
    </source>
</evidence>
<feature type="chain" id="PRO_5035254548" evidence="6">
    <location>
        <begin position="18"/>
        <end position="149"/>
    </location>
</feature>
<comment type="subcellular location">
    <subcellularLocation>
        <location evidence="1">Membrane</location>
    </subcellularLocation>
</comment>